<reference evidence="1 2" key="1">
    <citation type="submission" date="2020-08" db="EMBL/GenBank/DDBJ databases">
        <title>Sequencing the genomes of 1000 actinobacteria strains.</title>
        <authorList>
            <person name="Klenk H.-P."/>
        </authorList>
    </citation>
    <scope>NUCLEOTIDE SEQUENCE [LARGE SCALE GENOMIC DNA]</scope>
    <source>
        <strain evidence="1 2">DSM 45507</strain>
    </source>
</reference>
<accession>A0A7W9FXW2</accession>
<keyword evidence="2" id="KW-1185">Reference proteome</keyword>
<sequence>MTRRLQAAARLRDRYLYTARAADRHLNQGLPVASPEAAA</sequence>
<evidence type="ECO:0000313" key="2">
    <source>
        <dbReference type="Proteomes" id="UP000579153"/>
    </source>
</evidence>
<dbReference type="Proteomes" id="UP000579153">
    <property type="component" value="Unassembled WGS sequence"/>
</dbReference>
<dbReference type="AlphaFoldDB" id="A0A7W9FXW2"/>
<dbReference type="EMBL" id="JACHMB010000001">
    <property type="protein sequence ID" value="MBB5773511.1"/>
    <property type="molecule type" value="Genomic_DNA"/>
</dbReference>
<gene>
    <name evidence="1" type="ORF">HD596_000267</name>
</gene>
<comment type="caution">
    <text evidence="1">The sequence shown here is derived from an EMBL/GenBank/DDBJ whole genome shotgun (WGS) entry which is preliminary data.</text>
</comment>
<protein>
    <submittedName>
        <fullName evidence="1">Uncharacterized protein</fullName>
    </submittedName>
</protein>
<name>A0A7W9FXW2_9ACTN</name>
<evidence type="ECO:0000313" key="1">
    <source>
        <dbReference type="EMBL" id="MBB5773511.1"/>
    </source>
</evidence>
<organism evidence="1 2">
    <name type="scientific">Nonomuraea jabiensis</name>
    <dbReference type="NCBI Taxonomy" id="882448"/>
    <lineage>
        <taxon>Bacteria</taxon>
        <taxon>Bacillati</taxon>
        <taxon>Actinomycetota</taxon>
        <taxon>Actinomycetes</taxon>
        <taxon>Streptosporangiales</taxon>
        <taxon>Streptosporangiaceae</taxon>
        <taxon>Nonomuraea</taxon>
    </lineage>
</organism>
<proteinExistence type="predicted"/>